<proteinExistence type="predicted"/>
<protein>
    <submittedName>
        <fullName evidence="2">DUF111 family protein</fullName>
    </submittedName>
</protein>
<keyword evidence="1" id="KW-0533">Nickel</keyword>
<accession>A0A523QLI8</accession>
<dbReference type="PANTHER" id="PTHR36566">
    <property type="entry name" value="NICKEL INSERTION PROTEIN-RELATED"/>
    <property type="match status" value="1"/>
</dbReference>
<dbReference type="InterPro" id="IPR002822">
    <property type="entry name" value="Ni_insertion"/>
</dbReference>
<dbReference type="Pfam" id="PF01969">
    <property type="entry name" value="Ni_insertion"/>
    <property type="match status" value="1"/>
</dbReference>
<gene>
    <name evidence="2" type="ORF">E3J95_01425</name>
</gene>
<dbReference type="EMBL" id="SOKU01000066">
    <property type="protein sequence ID" value="TES86637.1"/>
    <property type="molecule type" value="Genomic_DNA"/>
</dbReference>
<evidence type="ECO:0000313" key="3">
    <source>
        <dbReference type="Proteomes" id="UP000320781"/>
    </source>
</evidence>
<organism evidence="2 3">
    <name type="scientific">Aerophobetes bacterium</name>
    <dbReference type="NCBI Taxonomy" id="2030807"/>
    <lineage>
        <taxon>Bacteria</taxon>
        <taxon>Candidatus Aerophobota</taxon>
    </lineage>
</organism>
<dbReference type="Proteomes" id="UP000320781">
    <property type="component" value="Unassembled WGS sequence"/>
</dbReference>
<evidence type="ECO:0000256" key="1">
    <source>
        <dbReference type="ARBA" id="ARBA00022596"/>
    </source>
</evidence>
<dbReference type="AlphaFoldDB" id="A0A523QLI8"/>
<name>A0A523QLI8_UNCAE</name>
<comment type="caution">
    <text evidence="2">The sequence shown here is derived from an EMBL/GenBank/DDBJ whole genome shotgun (WGS) entry which is preliminary data.</text>
</comment>
<evidence type="ECO:0000313" key="2">
    <source>
        <dbReference type="EMBL" id="TES86637.1"/>
    </source>
</evidence>
<reference evidence="2 3" key="1">
    <citation type="submission" date="2019-03" db="EMBL/GenBank/DDBJ databases">
        <title>Metabolic potential of uncultured bacteria and archaea associated with petroleum seepage in deep-sea sediments.</title>
        <authorList>
            <person name="Dong X."/>
            <person name="Hubert C."/>
        </authorList>
    </citation>
    <scope>NUCLEOTIDE SEQUENCE [LARGE SCALE GENOMIC DNA]</scope>
    <source>
        <strain evidence="2">E44_bin92</strain>
    </source>
</reference>
<sequence length="321" mass="35502">MRKRMKALVKFRKGVGNMEIQDFPEPKAGAEDVKIKVKACGARENRAEIPLDARARGDIIREDKGQEVTNLKLFLNPQAGMSGDMMVGALVGLGATSTRIKSAMETVGRFLGDARVRIYPHRKMDTQATKVDVFFEPSPHGVDREKTRKALREAVKGLCLPEAYVQFAQESLDILFDAEEEAHREIPGFTNPSHLHEATDILMDILGSAVALQELGFFPKKNIYCLEPVYVGGGKVSFSHGTFPVPAPATKRILDRYKIPYQKGPLEVELLTPTGAALLTGMVRDFLARERKEELVVRKRGYGAGAMDLDVPNVLEVIVAQ</sequence>
<dbReference type="PANTHER" id="PTHR36566:SF1">
    <property type="entry name" value="PYRIDINIUM-3,5-BISTHIOCARBOXYLIC ACID MONONUCLEOTIDE NICKEL INSERTION PROTEIN"/>
    <property type="match status" value="1"/>
</dbReference>